<reference evidence="1" key="1">
    <citation type="submission" date="2022-04" db="EMBL/GenBank/DDBJ databases">
        <authorList>
            <person name="Ren T."/>
        </authorList>
    </citation>
    <scope>NUCLEOTIDE SEQUENCE</scope>
    <source>
        <strain evidence="1">F63249</strain>
    </source>
</reference>
<protein>
    <submittedName>
        <fullName evidence="1">Uncharacterized protein</fullName>
    </submittedName>
</protein>
<proteinExistence type="predicted"/>
<accession>A0ABT0HD96</accession>
<dbReference type="Proteomes" id="UP001203687">
    <property type="component" value="Unassembled WGS sequence"/>
</dbReference>
<dbReference type="EMBL" id="JALPQF010000047">
    <property type="protein sequence ID" value="MCK8482323.1"/>
    <property type="molecule type" value="Genomic_DNA"/>
</dbReference>
<evidence type="ECO:0000313" key="1">
    <source>
        <dbReference type="EMBL" id="MCK8482323.1"/>
    </source>
</evidence>
<gene>
    <name evidence="1" type="ORF">MUY34_16990</name>
</gene>
<name>A0ABT0HD96_9FLAO</name>
<organism evidence="1 2">
    <name type="scientific">Psychroserpens algicola</name>
    <dbReference type="NCBI Taxonomy" id="1719034"/>
    <lineage>
        <taxon>Bacteria</taxon>
        <taxon>Pseudomonadati</taxon>
        <taxon>Bacteroidota</taxon>
        <taxon>Flavobacteriia</taxon>
        <taxon>Flavobacteriales</taxon>
        <taxon>Flavobacteriaceae</taxon>
        <taxon>Psychroserpens</taxon>
    </lineage>
</organism>
<dbReference type="RefSeq" id="WP_248414039.1">
    <property type="nucleotide sequence ID" value="NZ_JALPQF010000047.1"/>
</dbReference>
<comment type="caution">
    <text evidence="1">The sequence shown here is derived from an EMBL/GenBank/DDBJ whole genome shotgun (WGS) entry which is preliminary data.</text>
</comment>
<sequence length="192" mass="22775">MFNRIFKKKSKGLSKIEYWKKWELFELFSDLHLAEKMLSEFKGGYSGKFSSAEEFYNAFVEHLYEIEKDNVADFTQIWYWFAPTCEWDDFTGKQGEKLGNRIFERVNNWKKNHDFVHGTKVSLDGEFGVVIKSELDEPNFFGIIRWDSNQESDNEDWRGMFGTFINQGGLIIDQNHQFEFINDDGTLKKLNE</sequence>
<evidence type="ECO:0000313" key="2">
    <source>
        <dbReference type="Proteomes" id="UP001203687"/>
    </source>
</evidence>
<keyword evidence="2" id="KW-1185">Reference proteome</keyword>